<evidence type="ECO:0000313" key="2">
    <source>
        <dbReference type="Proteomes" id="UP001060215"/>
    </source>
</evidence>
<sequence length="356" mass="40506">MSRHRESNPHFDPSQLPQPPVRHPQQPHLVPTPHSPPPRHPHLVPTPHSPPPRQPHHVPTPPAAPPRRGRRQKQPPPLQLSPTADQQPQHQTQKRPEEHYPLHPIWPPDRTQHHQPQHEPAAPISQTWPHHPTQPVQPQHPTHQEVHVQPPPPHYRPPDSSPILRRHKTRPHTWLIGVFCALFWLAVILGGVVVLIVYILFRPRSPKFDVASASLNAAYLDMGYLLNADMTFLANFTNPSKKATVDFSYMFVNLYFQNRLIATSYVEPFSALKAESKFRSVHLVSSQVGLSSGQSQQLQQQIANNRVRFDVKGVLKTRSNLGSLFRYSYRLYGHCIIEVTAPPSGILVGKKCTTKR</sequence>
<organism evidence="1 2">
    <name type="scientific">Camellia lanceoleosa</name>
    <dbReference type="NCBI Taxonomy" id="1840588"/>
    <lineage>
        <taxon>Eukaryota</taxon>
        <taxon>Viridiplantae</taxon>
        <taxon>Streptophyta</taxon>
        <taxon>Embryophyta</taxon>
        <taxon>Tracheophyta</taxon>
        <taxon>Spermatophyta</taxon>
        <taxon>Magnoliopsida</taxon>
        <taxon>eudicotyledons</taxon>
        <taxon>Gunneridae</taxon>
        <taxon>Pentapetalae</taxon>
        <taxon>asterids</taxon>
        <taxon>Ericales</taxon>
        <taxon>Theaceae</taxon>
        <taxon>Camellia</taxon>
    </lineage>
</organism>
<keyword evidence="2" id="KW-1185">Reference proteome</keyword>
<protein>
    <submittedName>
        <fullName evidence="1">Uncharacterized protein</fullName>
    </submittedName>
</protein>
<reference evidence="1 2" key="1">
    <citation type="journal article" date="2022" name="Plant J.">
        <title>Chromosome-level genome of Camellia lanceoleosa provides a valuable resource for understanding genome evolution and self-incompatibility.</title>
        <authorList>
            <person name="Gong W."/>
            <person name="Xiao S."/>
            <person name="Wang L."/>
            <person name="Liao Z."/>
            <person name="Chang Y."/>
            <person name="Mo W."/>
            <person name="Hu G."/>
            <person name="Li W."/>
            <person name="Zhao G."/>
            <person name="Zhu H."/>
            <person name="Hu X."/>
            <person name="Ji K."/>
            <person name="Xiang X."/>
            <person name="Song Q."/>
            <person name="Yuan D."/>
            <person name="Jin S."/>
            <person name="Zhang L."/>
        </authorList>
    </citation>
    <scope>NUCLEOTIDE SEQUENCE [LARGE SCALE GENOMIC DNA]</scope>
    <source>
        <strain evidence="1">SQ_2022a</strain>
    </source>
</reference>
<proteinExistence type="predicted"/>
<evidence type="ECO:0000313" key="1">
    <source>
        <dbReference type="EMBL" id="KAI8024383.1"/>
    </source>
</evidence>
<comment type="caution">
    <text evidence="1">The sequence shown here is derived from an EMBL/GenBank/DDBJ whole genome shotgun (WGS) entry which is preliminary data.</text>
</comment>
<gene>
    <name evidence="1" type="ORF">LOK49_LG03G00209</name>
</gene>
<name>A0ACC0IGE9_9ERIC</name>
<dbReference type="EMBL" id="CM045763">
    <property type="protein sequence ID" value="KAI8024383.1"/>
    <property type="molecule type" value="Genomic_DNA"/>
</dbReference>
<dbReference type="Proteomes" id="UP001060215">
    <property type="component" value="Chromosome 6"/>
</dbReference>
<accession>A0ACC0IGE9</accession>